<dbReference type="GO" id="GO:0004867">
    <property type="term" value="F:serine-type endopeptidase inhibitor activity"/>
    <property type="evidence" value="ECO:0007669"/>
    <property type="project" value="InterPro"/>
</dbReference>
<evidence type="ECO:0000256" key="1">
    <source>
        <dbReference type="ARBA" id="ARBA00023157"/>
    </source>
</evidence>
<dbReference type="CDD" id="cd00109">
    <property type="entry name" value="Kunitz-type"/>
    <property type="match status" value="1"/>
</dbReference>
<evidence type="ECO:0000256" key="2">
    <source>
        <dbReference type="SAM" id="Phobius"/>
    </source>
</evidence>
<evidence type="ECO:0000259" key="4">
    <source>
        <dbReference type="PROSITE" id="PS50279"/>
    </source>
</evidence>
<keyword evidence="1" id="KW-1015">Disulfide bond</keyword>
<feature type="domain" description="BPTI/Kunitz inhibitor" evidence="4">
    <location>
        <begin position="29"/>
        <end position="79"/>
    </location>
</feature>
<evidence type="ECO:0000313" key="6">
    <source>
        <dbReference type="Proteomes" id="UP000261580"/>
    </source>
</evidence>
<dbReference type="CDD" id="cd22593">
    <property type="entry name" value="Kunitz_conkunitzin"/>
    <property type="match status" value="1"/>
</dbReference>
<dbReference type="CDD" id="cd12087">
    <property type="entry name" value="TM_EGFR-like"/>
    <property type="match status" value="1"/>
</dbReference>
<organism evidence="5 6">
    <name type="scientific">Neolamprologus brichardi</name>
    <name type="common">Fairy cichlid</name>
    <name type="synonym">Lamprologus brichardi</name>
    <dbReference type="NCBI Taxonomy" id="32507"/>
    <lineage>
        <taxon>Eukaryota</taxon>
        <taxon>Metazoa</taxon>
        <taxon>Chordata</taxon>
        <taxon>Craniata</taxon>
        <taxon>Vertebrata</taxon>
        <taxon>Euteleostomi</taxon>
        <taxon>Actinopterygii</taxon>
        <taxon>Neopterygii</taxon>
        <taxon>Teleostei</taxon>
        <taxon>Neoteleostei</taxon>
        <taxon>Acanthomorphata</taxon>
        <taxon>Ovalentaria</taxon>
        <taxon>Cichlomorphae</taxon>
        <taxon>Cichliformes</taxon>
        <taxon>Cichlidae</taxon>
        <taxon>African cichlids</taxon>
        <taxon>Pseudocrenilabrinae</taxon>
        <taxon>Lamprologini</taxon>
        <taxon>Neolamprologus</taxon>
    </lineage>
</organism>
<dbReference type="InterPro" id="IPR020901">
    <property type="entry name" value="Prtase_inh_Kunz-CS"/>
</dbReference>
<keyword evidence="2" id="KW-1133">Transmembrane helix</keyword>
<proteinExistence type="predicted"/>
<dbReference type="InterPro" id="IPR036880">
    <property type="entry name" value="Kunitz_BPTI_sf"/>
</dbReference>
<feature type="transmembrane region" description="Helical" evidence="2">
    <location>
        <begin position="167"/>
        <end position="192"/>
    </location>
</feature>
<dbReference type="PROSITE" id="PS50279">
    <property type="entry name" value="BPTI_KUNITZ_2"/>
    <property type="match status" value="2"/>
</dbReference>
<keyword evidence="2" id="KW-0472">Membrane</keyword>
<dbReference type="Proteomes" id="UP000261580">
    <property type="component" value="Unassembled WGS sequence"/>
</dbReference>
<evidence type="ECO:0000313" key="5">
    <source>
        <dbReference type="Ensembl" id="ENSNBRP00000022978.1"/>
    </source>
</evidence>
<accession>A0A3Q4HQ43</accession>
<dbReference type="GeneTree" id="ENSGT00940000173891"/>
<sequence length="201" mass="22863">FENQNIHSIFFLHIKCFLHYVLSHPTEFCRLPADAGQGTSFNFAVYYDVSKDQCSPFLYNGEGGNANRFQNERECLRNCSLNAENVYPMDARKACHFKKIEGTCNGKYLRYYYDSFYDKCKRFLWTGCLGNGNRFFDFISCNSTCAGIHSNTVSIYTNLIVKLPSSLIAIICGVLLGLIVVAIIGTVVFLTLKSKKIIPHW</sequence>
<dbReference type="SUPFAM" id="SSF57362">
    <property type="entry name" value="BPTI-like"/>
    <property type="match status" value="2"/>
</dbReference>
<feature type="chain" id="PRO_5018536087" description="BPTI/Kunitz inhibitor domain-containing protein" evidence="3">
    <location>
        <begin position="24"/>
        <end position="201"/>
    </location>
</feature>
<reference evidence="5" key="2">
    <citation type="submission" date="2025-09" db="UniProtKB">
        <authorList>
            <consortium name="Ensembl"/>
        </authorList>
    </citation>
    <scope>IDENTIFICATION</scope>
</reference>
<dbReference type="PANTHER" id="PTHR10083">
    <property type="entry name" value="KUNITZ-TYPE PROTEASE INHIBITOR-RELATED"/>
    <property type="match status" value="1"/>
</dbReference>
<dbReference type="InterPro" id="IPR050098">
    <property type="entry name" value="TFPI/VKTCI-like"/>
</dbReference>
<dbReference type="PRINTS" id="PR00759">
    <property type="entry name" value="BASICPTASE"/>
</dbReference>
<feature type="signal peptide" evidence="3">
    <location>
        <begin position="1"/>
        <end position="23"/>
    </location>
</feature>
<reference evidence="5" key="1">
    <citation type="submission" date="2025-08" db="UniProtKB">
        <authorList>
            <consortium name="Ensembl"/>
        </authorList>
    </citation>
    <scope>IDENTIFICATION</scope>
</reference>
<protein>
    <recommendedName>
        <fullName evidence="4">BPTI/Kunitz inhibitor domain-containing protein</fullName>
    </recommendedName>
</protein>
<name>A0A3Q4HQ43_NEOBR</name>
<dbReference type="Pfam" id="PF00014">
    <property type="entry name" value="Kunitz_BPTI"/>
    <property type="match status" value="2"/>
</dbReference>
<feature type="domain" description="BPTI/Kunitz inhibitor" evidence="4">
    <location>
        <begin position="95"/>
        <end position="145"/>
    </location>
</feature>
<dbReference type="PROSITE" id="PS00280">
    <property type="entry name" value="BPTI_KUNITZ_1"/>
    <property type="match status" value="1"/>
</dbReference>
<dbReference type="PANTHER" id="PTHR10083:SF373">
    <property type="entry name" value="SERINE PEPTIDASE INHIBITOR, KUNITZ TYPE, 2"/>
    <property type="match status" value="1"/>
</dbReference>
<dbReference type="Ensembl" id="ENSNBRT00000023578.1">
    <property type="protein sequence ID" value="ENSNBRP00000022978.1"/>
    <property type="gene ID" value="ENSNBRG00000017525.1"/>
</dbReference>
<dbReference type="GO" id="GO:0005615">
    <property type="term" value="C:extracellular space"/>
    <property type="evidence" value="ECO:0007669"/>
    <property type="project" value="TreeGrafter"/>
</dbReference>
<evidence type="ECO:0000256" key="3">
    <source>
        <dbReference type="SAM" id="SignalP"/>
    </source>
</evidence>
<keyword evidence="3" id="KW-0732">Signal</keyword>
<keyword evidence="6" id="KW-1185">Reference proteome</keyword>
<dbReference type="SMART" id="SM00131">
    <property type="entry name" value="KU"/>
    <property type="match status" value="2"/>
</dbReference>
<dbReference type="AlphaFoldDB" id="A0A3Q4HQ43"/>
<dbReference type="InterPro" id="IPR002223">
    <property type="entry name" value="Kunitz_BPTI"/>
</dbReference>
<keyword evidence="2" id="KW-0812">Transmembrane</keyword>
<dbReference type="Gene3D" id="4.10.410.10">
    <property type="entry name" value="Pancreatic trypsin inhibitor Kunitz domain"/>
    <property type="match status" value="2"/>
</dbReference>
<dbReference type="Bgee" id="ENSNBRG00000017525">
    <property type="expression patterns" value="Expressed in heart and 1 other cell type or tissue"/>
</dbReference>